<dbReference type="PANTHER" id="PTHR36697">
    <property type="entry name" value="S-ADENOSYLMETHIONINE SYNTHASE"/>
    <property type="match status" value="1"/>
</dbReference>
<dbReference type="Pfam" id="PF01941">
    <property type="entry name" value="AdoMet_Synthase"/>
    <property type="match status" value="1"/>
</dbReference>
<dbReference type="EC" id="2.5.1.6" evidence="1"/>
<dbReference type="EMBL" id="CP076724">
    <property type="protein sequence ID" value="QWV98378.1"/>
    <property type="molecule type" value="Genomic_DNA"/>
</dbReference>
<evidence type="ECO:0000313" key="2">
    <source>
        <dbReference type="Proteomes" id="UP000683493"/>
    </source>
</evidence>
<organism evidence="1 2">
    <name type="scientific">Geomonas diazotrophica</name>
    <dbReference type="NCBI Taxonomy" id="2843197"/>
    <lineage>
        <taxon>Bacteria</taxon>
        <taxon>Pseudomonadati</taxon>
        <taxon>Thermodesulfobacteriota</taxon>
        <taxon>Desulfuromonadia</taxon>
        <taxon>Geobacterales</taxon>
        <taxon>Geobacteraceae</taxon>
        <taxon>Geomonas</taxon>
    </lineage>
</organism>
<dbReference type="InterPro" id="IPR027790">
    <property type="entry name" value="AdoMet_synthase_2_family"/>
</dbReference>
<keyword evidence="2" id="KW-1185">Reference proteome</keyword>
<dbReference type="Proteomes" id="UP000683493">
    <property type="component" value="Chromosome"/>
</dbReference>
<dbReference type="PANTHER" id="PTHR36697:SF1">
    <property type="entry name" value="S-ADENOSYLMETHIONINE SYNTHASE"/>
    <property type="match status" value="1"/>
</dbReference>
<dbReference type="GO" id="GO:0004478">
    <property type="term" value="F:methionine adenosyltransferase activity"/>
    <property type="evidence" value="ECO:0007669"/>
    <property type="project" value="UniProtKB-EC"/>
</dbReference>
<keyword evidence="1" id="KW-0808">Transferase</keyword>
<evidence type="ECO:0000313" key="1">
    <source>
        <dbReference type="EMBL" id="QWV98378.1"/>
    </source>
</evidence>
<accession>A0ABX8JJ22</accession>
<sequence length="401" mass="43728">MLVVEEFHGTQVMQQRVEMVERKGTGHPDQICDCIMDSISVALSQAYLAEFGTILHHNIDKGLLAAGRVGKRFGGGEVLEPMELTIGDRATFTLAGKEIPVHDIAVAAAKGWIAGNLRHVDPERHVTYRLKLAPGSQELTDIFARPGEVRGANDTSAAVGYYPLSPTERAVLTLERELNSGRFKALFPETGEDVKVMGLRNGKELDLTVAMPLLAERITSERDYFERKHAVETEMQQFLAGGCRGFERVRVHYNTLDQAGRGLNGVYLSLLGTSAEDADSGQVGRGNRVNGLIPIARPIGTEAAAGKNPMSHVGKIYNVLSHRIAREICKSVAGVQGAYVMLLSRIGDPVDRPQMANAQLVMEPGRSVAEVEGEVREVMQRQFSGITEFCYALARGAYPVC</sequence>
<proteinExistence type="predicted"/>
<protein>
    <submittedName>
        <fullName evidence="1">Methionine adenosyltransferase</fullName>
        <ecNumber evidence="1">2.5.1.6</ecNumber>
    </submittedName>
</protein>
<name>A0ABX8JJ22_9BACT</name>
<reference evidence="1 2" key="1">
    <citation type="submission" date="2021-06" db="EMBL/GenBank/DDBJ databases">
        <title>Gemonas diversity in paddy soil.</title>
        <authorList>
            <person name="Liu G."/>
        </authorList>
    </citation>
    <scope>NUCLEOTIDE SEQUENCE [LARGE SCALE GENOMIC DNA]</scope>
    <source>
        <strain evidence="1 2">RG29</strain>
    </source>
</reference>
<gene>
    <name evidence="1" type="ORF">KP005_03555</name>
</gene>
<dbReference type="NCBIfam" id="NF003363">
    <property type="entry name" value="PRK04439.1-2"/>
    <property type="match status" value="1"/>
</dbReference>